<comment type="caution">
    <text evidence="3">The sequence shown here is derived from an EMBL/GenBank/DDBJ whole genome shotgun (WGS) entry which is preliminary data.</text>
</comment>
<dbReference type="AlphaFoldDB" id="A0A0G1Y0R3"/>
<reference evidence="3 4" key="1">
    <citation type="journal article" date="2015" name="Nature">
        <title>rRNA introns, odd ribosomes, and small enigmatic genomes across a large radiation of phyla.</title>
        <authorList>
            <person name="Brown C.T."/>
            <person name="Hug L.A."/>
            <person name="Thomas B.C."/>
            <person name="Sharon I."/>
            <person name="Castelle C.J."/>
            <person name="Singh A."/>
            <person name="Wilkins M.J."/>
            <person name="Williams K.H."/>
            <person name="Banfield J.F."/>
        </authorList>
    </citation>
    <scope>NUCLEOTIDE SEQUENCE [LARGE SCALE GENOMIC DNA]</scope>
</reference>
<evidence type="ECO:0000313" key="3">
    <source>
        <dbReference type="EMBL" id="KKW08502.1"/>
    </source>
</evidence>
<dbReference type="Proteomes" id="UP000033965">
    <property type="component" value="Unassembled WGS sequence"/>
</dbReference>
<keyword evidence="1" id="KW-1133">Transmembrane helix</keyword>
<evidence type="ECO:0000313" key="4">
    <source>
        <dbReference type="Proteomes" id="UP000033965"/>
    </source>
</evidence>
<dbReference type="InterPro" id="IPR043993">
    <property type="entry name" value="T4SS_pilin"/>
</dbReference>
<evidence type="ECO:0008006" key="5">
    <source>
        <dbReference type="Google" id="ProtNLM"/>
    </source>
</evidence>
<evidence type="ECO:0000256" key="2">
    <source>
        <dbReference type="SAM" id="SignalP"/>
    </source>
</evidence>
<feature type="chain" id="PRO_5002540930" description="Integral membrane protein" evidence="2">
    <location>
        <begin position="29"/>
        <end position="142"/>
    </location>
</feature>
<gene>
    <name evidence="3" type="ORF">UY44_C0009G0015</name>
</gene>
<proteinExistence type="predicted"/>
<sequence>MIKFFLARAGAAALMLGGAMFLGMSSVAAVSLDLGAGTTAAPDLGIEYPAYSGLRNTDVRVTAAKIIRAAMGLLGIAAVVIILIGGFKWMTAGGNEEQVGEAKKWIYSGVIGLTIILSAYAIANFVVNSLVNATTAGDATTI</sequence>
<feature type="signal peptide" evidence="2">
    <location>
        <begin position="1"/>
        <end position="28"/>
    </location>
</feature>
<keyword evidence="1" id="KW-0472">Membrane</keyword>
<protein>
    <recommendedName>
        <fullName evidence="5">Integral membrane protein</fullName>
    </recommendedName>
</protein>
<accession>A0A0G1Y0R3</accession>
<organism evidence="3 4">
    <name type="scientific">Candidatus Kaiserbacteria bacterium GW2011_GWA2_49_19</name>
    <dbReference type="NCBI Taxonomy" id="1618669"/>
    <lineage>
        <taxon>Bacteria</taxon>
        <taxon>Candidatus Kaiseribacteriota</taxon>
    </lineage>
</organism>
<feature type="transmembrane region" description="Helical" evidence="1">
    <location>
        <begin position="64"/>
        <end position="84"/>
    </location>
</feature>
<evidence type="ECO:0000256" key="1">
    <source>
        <dbReference type="SAM" id="Phobius"/>
    </source>
</evidence>
<name>A0A0G1Y0R3_9BACT</name>
<feature type="transmembrane region" description="Helical" evidence="1">
    <location>
        <begin position="105"/>
        <end position="127"/>
    </location>
</feature>
<keyword evidence="1" id="KW-0812">Transmembrane</keyword>
<keyword evidence="2" id="KW-0732">Signal</keyword>
<dbReference type="EMBL" id="LCPZ01000009">
    <property type="protein sequence ID" value="KKW08502.1"/>
    <property type="molecule type" value="Genomic_DNA"/>
</dbReference>
<dbReference type="Pfam" id="PF18895">
    <property type="entry name" value="T4SS_pilin"/>
    <property type="match status" value="1"/>
</dbReference>